<reference evidence="2 3" key="1">
    <citation type="journal article" date="2023" name="Int. J. Syst. Evol. Microbiol.">
        <title>Terrisporobacter hibernicus sp. nov., isolated from bovine faeces in Northern Ireland.</title>
        <authorList>
            <person name="Mitchell M."/>
            <person name="Nguyen S.V."/>
            <person name="Connor M."/>
            <person name="Fairley D.J."/>
            <person name="Donoghue O."/>
            <person name="Marshall H."/>
            <person name="Koolman L."/>
            <person name="McMullan G."/>
            <person name="Schaffer K.E."/>
            <person name="McGrath J.W."/>
            <person name="Fanning S."/>
        </authorList>
    </citation>
    <scope>NUCLEOTIDE SEQUENCE [LARGE SCALE GENOMIC DNA]</scope>
    <source>
        <strain evidence="2 3">MCA3</strain>
    </source>
</reference>
<sequence length="138" mass="15672">MQKYFKISIFYLILGLALGVFYREFTRINNFTGVTSLSVTHAHTLMLGFIFFIIVLLLEKNFNISKIKGFKSWIITYNIGLIYLISTLVYRGILQVNNSDFAGLSHISGLGHAILGVALVWFVVIVNKSIKNYEDKIS</sequence>
<keyword evidence="3" id="KW-1185">Reference proteome</keyword>
<feature type="transmembrane region" description="Helical" evidence="1">
    <location>
        <begin position="70"/>
        <end position="90"/>
    </location>
</feature>
<proteinExistence type="predicted"/>
<organism evidence="2 3">
    <name type="scientific">Terrisporobacter hibernicus</name>
    <dbReference type="NCBI Taxonomy" id="2813371"/>
    <lineage>
        <taxon>Bacteria</taxon>
        <taxon>Bacillati</taxon>
        <taxon>Bacillota</taxon>
        <taxon>Clostridia</taxon>
        <taxon>Peptostreptococcales</taxon>
        <taxon>Peptostreptococcaceae</taxon>
        <taxon>Terrisporobacter</taxon>
    </lineage>
</organism>
<feature type="transmembrane region" description="Helical" evidence="1">
    <location>
        <begin position="110"/>
        <end position="130"/>
    </location>
</feature>
<accession>A0AAX2ZND0</accession>
<feature type="transmembrane region" description="Helical" evidence="1">
    <location>
        <begin position="37"/>
        <end position="58"/>
    </location>
</feature>
<evidence type="ECO:0000313" key="3">
    <source>
        <dbReference type="Proteomes" id="UP001198983"/>
    </source>
</evidence>
<dbReference type="Pfam" id="PF11070">
    <property type="entry name" value="DUF2871"/>
    <property type="match status" value="1"/>
</dbReference>
<dbReference type="EMBL" id="CP081135">
    <property type="protein sequence ID" value="UEL49072.1"/>
    <property type="molecule type" value="Genomic_DNA"/>
</dbReference>
<dbReference type="AlphaFoldDB" id="A0AAX2ZND0"/>
<evidence type="ECO:0000256" key="1">
    <source>
        <dbReference type="SAM" id="Phobius"/>
    </source>
</evidence>
<keyword evidence="1" id="KW-0812">Transmembrane</keyword>
<gene>
    <name evidence="2" type="ORF">JW646_06405</name>
</gene>
<dbReference type="RefSeq" id="WP_206925338.1">
    <property type="nucleotide sequence ID" value="NZ_CP081135.1"/>
</dbReference>
<evidence type="ECO:0000313" key="2">
    <source>
        <dbReference type="EMBL" id="UEL49072.1"/>
    </source>
</evidence>
<name>A0AAX2ZND0_9FIRM</name>
<keyword evidence="1" id="KW-1133">Transmembrane helix</keyword>
<dbReference type="Proteomes" id="UP001198983">
    <property type="component" value="Chromosome"/>
</dbReference>
<keyword evidence="1" id="KW-0472">Membrane</keyword>
<feature type="transmembrane region" description="Helical" evidence="1">
    <location>
        <begin position="7"/>
        <end position="25"/>
    </location>
</feature>
<protein>
    <submittedName>
        <fullName evidence="2">DUF2871 domain-containing protein</fullName>
    </submittedName>
</protein>
<dbReference type="KEGG" id="tem:JW646_06405"/>
<dbReference type="InterPro" id="IPR021299">
    <property type="entry name" value="DUF2871"/>
</dbReference>